<dbReference type="EMBL" id="VBSP01000018">
    <property type="protein sequence ID" value="TLQ41231.1"/>
    <property type="molecule type" value="Genomic_DNA"/>
</dbReference>
<feature type="domain" description="LysM" evidence="2">
    <location>
        <begin position="207"/>
        <end position="250"/>
    </location>
</feature>
<organism evidence="3 4">
    <name type="scientific">Ruoffia tabacinasalis</name>
    <dbReference type="NCBI Taxonomy" id="87458"/>
    <lineage>
        <taxon>Bacteria</taxon>
        <taxon>Bacillati</taxon>
        <taxon>Bacillota</taxon>
        <taxon>Bacilli</taxon>
        <taxon>Lactobacillales</taxon>
        <taxon>Aerococcaceae</taxon>
        <taxon>Ruoffia</taxon>
    </lineage>
</organism>
<feature type="domain" description="LysM" evidence="2">
    <location>
        <begin position="152"/>
        <end position="195"/>
    </location>
</feature>
<protein>
    <submittedName>
        <fullName evidence="3">LysM peptidoglycan-binding domain-containing protein</fullName>
    </submittedName>
</protein>
<evidence type="ECO:0000256" key="1">
    <source>
        <dbReference type="SAM" id="SignalP"/>
    </source>
</evidence>
<dbReference type="Proteomes" id="UP000306420">
    <property type="component" value="Unassembled WGS sequence"/>
</dbReference>
<feature type="signal peptide" evidence="1">
    <location>
        <begin position="1"/>
        <end position="29"/>
    </location>
</feature>
<reference evidence="3 4" key="1">
    <citation type="submission" date="2019-05" db="EMBL/GenBank/DDBJ databases">
        <title>The metagenome of a microbial culture collection derived from dairy environment covers the genomic content of the human microbiome.</title>
        <authorList>
            <person name="Roder T."/>
            <person name="Wuthrich D."/>
            <person name="Sattari Z."/>
            <person name="Von Ah U."/>
            <person name="Bar C."/>
            <person name="Ronchi F."/>
            <person name="Macpherson A.J."/>
            <person name="Ganal-Vonarburg S.C."/>
            <person name="Bruggmann R."/>
            <person name="Vergeres G."/>
        </authorList>
    </citation>
    <scope>NUCLEOTIDE SEQUENCE [LARGE SCALE GENOMIC DNA]</scope>
    <source>
        <strain evidence="3 4">FAM 24227</strain>
    </source>
</reference>
<sequence>MRKVKLLMVPLAILTLAGAMNTSVGTVMAQADADYSTGTVITHTVRPGEYLNKIANDYGVTANELRLWNHLTTDLLQIGQQLKIVTDAETPPPTGSVYTVRAGDTLWRIANTYGVTVNQIKSWNNLSSDFLYIGMRLVVSDQGTTPPPSEGLTYTVRSGDTLWSIANRYGVTVNQLKSWNNLSSDFLAIGMRLNIRGGDNQPPSQETVHRVQPGDTLFNLAYRYGTSVNQLKAWNNLTSDLIYIGTYLRVSQP</sequence>
<dbReference type="RefSeq" id="WP_138404559.1">
    <property type="nucleotide sequence ID" value="NZ_VBSP01000018.1"/>
</dbReference>
<dbReference type="AlphaFoldDB" id="A0A5R9DUU2"/>
<proteinExistence type="predicted"/>
<dbReference type="GO" id="GO:0008932">
    <property type="term" value="F:lytic endotransglycosylase activity"/>
    <property type="evidence" value="ECO:0007669"/>
    <property type="project" value="TreeGrafter"/>
</dbReference>
<dbReference type="InterPro" id="IPR036779">
    <property type="entry name" value="LysM_dom_sf"/>
</dbReference>
<dbReference type="SUPFAM" id="SSF54106">
    <property type="entry name" value="LysM domain"/>
    <property type="match status" value="4"/>
</dbReference>
<gene>
    <name evidence="3" type="ORF">FEZ33_06315</name>
</gene>
<name>A0A5R9DUU2_9LACT</name>
<dbReference type="OrthoDB" id="2145421at2"/>
<dbReference type="PANTHER" id="PTHR33734:SF22">
    <property type="entry name" value="MEMBRANE-BOUND LYTIC MUREIN TRANSGLYCOSYLASE D"/>
    <property type="match status" value="1"/>
</dbReference>
<evidence type="ECO:0000259" key="2">
    <source>
        <dbReference type="PROSITE" id="PS51782"/>
    </source>
</evidence>
<dbReference type="CDD" id="cd00118">
    <property type="entry name" value="LysM"/>
    <property type="match status" value="4"/>
</dbReference>
<comment type="caution">
    <text evidence="3">The sequence shown here is derived from an EMBL/GenBank/DDBJ whole genome shotgun (WGS) entry which is preliminary data.</text>
</comment>
<keyword evidence="1" id="KW-0732">Signal</keyword>
<accession>A0A5R9DUU2</accession>
<dbReference type="SMART" id="SM00257">
    <property type="entry name" value="LysM"/>
    <property type="match status" value="4"/>
</dbReference>
<dbReference type="Gene3D" id="3.10.350.10">
    <property type="entry name" value="LysM domain"/>
    <property type="match status" value="4"/>
</dbReference>
<feature type="chain" id="PRO_5024421465" evidence="1">
    <location>
        <begin position="30"/>
        <end position="253"/>
    </location>
</feature>
<dbReference type="Pfam" id="PF01476">
    <property type="entry name" value="LysM"/>
    <property type="match status" value="4"/>
</dbReference>
<feature type="domain" description="LysM" evidence="2">
    <location>
        <begin position="41"/>
        <end position="84"/>
    </location>
</feature>
<dbReference type="PROSITE" id="PS51782">
    <property type="entry name" value="LYSM"/>
    <property type="match status" value="4"/>
</dbReference>
<feature type="domain" description="LysM" evidence="2">
    <location>
        <begin position="96"/>
        <end position="139"/>
    </location>
</feature>
<evidence type="ECO:0000313" key="4">
    <source>
        <dbReference type="Proteomes" id="UP000306420"/>
    </source>
</evidence>
<dbReference type="InterPro" id="IPR018392">
    <property type="entry name" value="LysM"/>
</dbReference>
<evidence type="ECO:0000313" key="3">
    <source>
        <dbReference type="EMBL" id="TLQ41231.1"/>
    </source>
</evidence>
<dbReference type="PANTHER" id="PTHR33734">
    <property type="entry name" value="LYSM DOMAIN-CONTAINING GPI-ANCHORED PROTEIN 2"/>
    <property type="match status" value="1"/>
</dbReference>